<reference evidence="2 3" key="1">
    <citation type="submission" date="2019-03" db="EMBL/GenBank/DDBJ databases">
        <title>Single cell metagenomics reveals metabolic interactions within the superorganism composed of flagellate Streblomastix strix and complex community of Bacteroidetes bacteria on its surface.</title>
        <authorList>
            <person name="Treitli S.C."/>
            <person name="Kolisko M."/>
            <person name="Husnik F."/>
            <person name="Keeling P."/>
            <person name="Hampl V."/>
        </authorList>
    </citation>
    <scope>NUCLEOTIDE SEQUENCE [LARGE SCALE GENOMIC DNA]</scope>
    <source>
        <strain evidence="2">ST1C</strain>
    </source>
</reference>
<name>A0A5J4TL04_9EUKA</name>
<keyword evidence="1" id="KW-0472">Membrane</keyword>
<feature type="transmembrane region" description="Helical" evidence="1">
    <location>
        <begin position="119"/>
        <end position="138"/>
    </location>
</feature>
<comment type="caution">
    <text evidence="2">The sequence shown here is derived from an EMBL/GenBank/DDBJ whole genome shotgun (WGS) entry which is preliminary data.</text>
</comment>
<evidence type="ECO:0000313" key="2">
    <source>
        <dbReference type="EMBL" id="KAA6358201.1"/>
    </source>
</evidence>
<dbReference type="EMBL" id="SNRW01030213">
    <property type="protein sequence ID" value="KAA6358201.1"/>
    <property type="molecule type" value="Genomic_DNA"/>
</dbReference>
<evidence type="ECO:0008006" key="4">
    <source>
        <dbReference type="Google" id="ProtNLM"/>
    </source>
</evidence>
<keyword evidence="1" id="KW-0812">Transmembrane</keyword>
<accession>A0A5J4TL04</accession>
<evidence type="ECO:0000313" key="3">
    <source>
        <dbReference type="Proteomes" id="UP000324800"/>
    </source>
</evidence>
<keyword evidence="1" id="KW-1133">Transmembrane helix</keyword>
<dbReference type="AlphaFoldDB" id="A0A5J4TL04"/>
<feature type="transmembrane region" description="Helical" evidence="1">
    <location>
        <begin position="191"/>
        <end position="220"/>
    </location>
</feature>
<sequence>MAVVVIKMMMMMIMKTKTKKSMKMQKMIANQCQVTNKPAKVIKLSKMMMMKKKKLLEELIEKMKISQSFAVNLLYYAGFMEKEKQQTLVAKLLKYPHQKEFKKKRYWQTMRWLMKMMKIATIIAKVIRLITILMIVITKQFQEQLLMFAMEILEALFQTMIRKQELIILLENQQTDEQKTLVLELQNLTEFALASVFIAVVQLIIVIITTIIITINSHLFELSYPKQQKRKGMDRRANLVSKKIKRTMENRNSVFKVVFVQELIIVSVADSMFDSDSDYESIKNGLLQKMKKEIGKYAENIDQMEKNSESWSLNLRINLRELMIKMKKIMKINEVLVKSIIMVKDDISDIGDTFDQIKFWTVTGDGAIFDYYEF</sequence>
<proteinExistence type="predicted"/>
<gene>
    <name evidence="2" type="ORF">EZS28_046272</name>
</gene>
<organism evidence="2 3">
    <name type="scientific">Streblomastix strix</name>
    <dbReference type="NCBI Taxonomy" id="222440"/>
    <lineage>
        <taxon>Eukaryota</taxon>
        <taxon>Metamonada</taxon>
        <taxon>Preaxostyla</taxon>
        <taxon>Oxymonadida</taxon>
        <taxon>Streblomastigidae</taxon>
        <taxon>Streblomastix</taxon>
    </lineage>
</organism>
<dbReference type="Proteomes" id="UP000324800">
    <property type="component" value="Unassembled WGS sequence"/>
</dbReference>
<evidence type="ECO:0000256" key="1">
    <source>
        <dbReference type="SAM" id="Phobius"/>
    </source>
</evidence>
<protein>
    <recommendedName>
        <fullName evidence="4">Transmembrane protein</fullName>
    </recommendedName>
</protein>